<sequence>GMFAVYFPELYEDYSQTLGELYDGDDTLRPIFDGGVWPAVSFNFPPNAYTKIHTDAGNKANGMCPIFSLGNFDPTRGGHLVLPDLKLIVEFPPGSLIFIPSATLRHGNIRIRPGESRTSWTQYAAGGLFRWMRYG</sequence>
<dbReference type="OrthoDB" id="2797114at2759"/>
<keyword evidence="2" id="KW-1185">Reference proteome</keyword>
<evidence type="ECO:0000313" key="2">
    <source>
        <dbReference type="Proteomes" id="UP000053257"/>
    </source>
</evidence>
<gene>
    <name evidence="1" type="ORF">PHLGIDRAFT_55551</name>
</gene>
<protein>
    <recommendedName>
        <fullName evidence="3">Fe2OG dioxygenase domain-containing protein</fullName>
    </recommendedName>
</protein>
<dbReference type="AlphaFoldDB" id="A0A0C3PBA7"/>
<name>A0A0C3PBA7_PHLG1</name>
<dbReference type="STRING" id="745531.A0A0C3PBA7"/>
<dbReference type="HOGENOM" id="CLU_031314_1_0_1"/>
<dbReference type="Gene3D" id="3.60.130.30">
    <property type="match status" value="1"/>
</dbReference>
<evidence type="ECO:0000313" key="1">
    <source>
        <dbReference type="EMBL" id="KIP02203.1"/>
    </source>
</evidence>
<dbReference type="Proteomes" id="UP000053257">
    <property type="component" value="Unassembled WGS sequence"/>
</dbReference>
<feature type="non-terminal residue" evidence="1">
    <location>
        <position position="1"/>
    </location>
</feature>
<evidence type="ECO:0008006" key="3">
    <source>
        <dbReference type="Google" id="ProtNLM"/>
    </source>
</evidence>
<organism evidence="1 2">
    <name type="scientific">Phlebiopsis gigantea (strain 11061_1 CR5-6)</name>
    <name type="common">White-rot fungus</name>
    <name type="synonym">Peniophora gigantea</name>
    <dbReference type="NCBI Taxonomy" id="745531"/>
    <lineage>
        <taxon>Eukaryota</taxon>
        <taxon>Fungi</taxon>
        <taxon>Dikarya</taxon>
        <taxon>Basidiomycota</taxon>
        <taxon>Agaricomycotina</taxon>
        <taxon>Agaricomycetes</taxon>
        <taxon>Polyporales</taxon>
        <taxon>Phanerochaetaceae</taxon>
        <taxon>Phlebiopsis</taxon>
    </lineage>
</organism>
<reference evidence="1 2" key="1">
    <citation type="journal article" date="2014" name="PLoS Genet.">
        <title>Analysis of the Phlebiopsis gigantea genome, transcriptome and secretome provides insight into its pioneer colonization strategies of wood.</title>
        <authorList>
            <person name="Hori C."/>
            <person name="Ishida T."/>
            <person name="Igarashi K."/>
            <person name="Samejima M."/>
            <person name="Suzuki H."/>
            <person name="Master E."/>
            <person name="Ferreira P."/>
            <person name="Ruiz-Duenas F.J."/>
            <person name="Held B."/>
            <person name="Canessa P."/>
            <person name="Larrondo L.F."/>
            <person name="Schmoll M."/>
            <person name="Druzhinina I.S."/>
            <person name="Kubicek C.P."/>
            <person name="Gaskell J.A."/>
            <person name="Kersten P."/>
            <person name="St John F."/>
            <person name="Glasner J."/>
            <person name="Sabat G."/>
            <person name="Splinter BonDurant S."/>
            <person name="Syed K."/>
            <person name="Yadav J."/>
            <person name="Mgbeahuruike A.C."/>
            <person name="Kovalchuk A."/>
            <person name="Asiegbu F.O."/>
            <person name="Lackner G."/>
            <person name="Hoffmeister D."/>
            <person name="Rencoret J."/>
            <person name="Gutierrez A."/>
            <person name="Sun H."/>
            <person name="Lindquist E."/>
            <person name="Barry K."/>
            <person name="Riley R."/>
            <person name="Grigoriev I.V."/>
            <person name="Henrissat B."/>
            <person name="Kues U."/>
            <person name="Berka R.M."/>
            <person name="Martinez A.T."/>
            <person name="Covert S.F."/>
            <person name="Blanchette R.A."/>
            <person name="Cullen D."/>
        </authorList>
    </citation>
    <scope>NUCLEOTIDE SEQUENCE [LARGE SCALE GENOMIC DNA]</scope>
    <source>
        <strain evidence="1 2">11061_1 CR5-6</strain>
    </source>
</reference>
<proteinExistence type="predicted"/>
<accession>A0A0C3PBA7</accession>
<dbReference type="EMBL" id="KN840693">
    <property type="protein sequence ID" value="KIP02203.1"/>
    <property type="molecule type" value="Genomic_DNA"/>
</dbReference>
<feature type="non-terminal residue" evidence="1">
    <location>
        <position position="135"/>
    </location>
</feature>